<name>A0A7J7G269_CAMSI</name>
<sequence length="117" mass="12612">MTYCLISALTPNLPPRDAATCTTTIHCLLSLPCLFHFKSPRDTPPLEPRAPPPYLSRSAFPLNQPSRSALLVVVPSTRPSSRSALLRVVPPTLPPFAVGPPHSLTSSFPSLVFPSLD</sequence>
<comment type="caution">
    <text evidence="1">The sequence shown here is derived from an EMBL/GenBank/DDBJ whole genome shotgun (WGS) entry which is preliminary data.</text>
</comment>
<accession>A0A7J7G269</accession>
<evidence type="ECO:0000313" key="2">
    <source>
        <dbReference type="Proteomes" id="UP000593564"/>
    </source>
</evidence>
<dbReference type="Proteomes" id="UP000593564">
    <property type="component" value="Unassembled WGS sequence"/>
</dbReference>
<proteinExistence type="predicted"/>
<dbReference type="EMBL" id="JACBKZ010000014">
    <property type="protein sequence ID" value="KAF5934241.1"/>
    <property type="molecule type" value="Genomic_DNA"/>
</dbReference>
<protein>
    <submittedName>
        <fullName evidence="1">Uncharacterized protein</fullName>
    </submittedName>
</protein>
<dbReference type="AlphaFoldDB" id="A0A7J7G269"/>
<keyword evidence="2" id="KW-1185">Reference proteome</keyword>
<gene>
    <name evidence="1" type="ORF">HYC85_030412</name>
</gene>
<reference evidence="2" key="1">
    <citation type="journal article" date="2020" name="Nat. Commun.">
        <title>Genome assembly of wild tea tree DASZ reveals pedigree and selection history of tea varieties.</title>
        <authorList>
            <person name="Zhang W."/>
            <person name="Zhang Y."/>
            <person name="Qiu H."/>
            <person name="Guo Y."/>
            <person name="Wan H."/>
            <person name="Zhang X."/>
            <person name="Scossa F."/>
            <person name="Alseekh S."/>
            <person name="Zhang Q."/>
            <person name="Wang P."/>
            <person name="Xu L."/>
            <person name="Schmidt M.H."/>
            <person name="Jia X."/>
            <person name="Li D."/>
            <person name="Zhu A."/>
            <person name="Guo F."/>
            <person name="Chen W."/>
            <person name="Ni D."/>
            <person name="Usadel B."/>
            <person name="Fernie A.R."/>
            <person name="Wen W."/>
        </authorList>
    </citation>
    <scope>NUCLEOTIDE SEQUENCE [LARGE SCALE GENOMIC DNA]</scope>
    <source>
        <strain evidence="2">cv. G240</strain>
    </source>
</reference>
<organism evidence="1 2">
    <name type="scientific">Camellia sinensis</name>
    <name type="common">Tea plant</name>
    <name type="synonym">Thea sinensis</name>
    <dbReference type="NCBI Taxonomy" id="4442"/>
    <lineage>
        <taxon>Eukaryota</taxon>
        <taxon>Viridiplantae</taxon>
        <taxon>Streptophyta</taxon>
        <taxon>Embryophyta</taxon>
        <taxon>Tracheophyta</taxon>
        <taxon>Spermatophyta</taxon>
        <taxon>Magnoliopsida</taxon>
        <taxon>eudicotyledons</taxon>
        <taxon>Gunneridae</taxon>
        <taxon>Pentapetalae</taxon>
        <taxon>asterids</taxon>
        <taxon>Ericales</taxon>
        <taxon>Theaceae</taxon>
        <taxon>Camellia</taxon>
    </lineage>
</organism>
<reference evidence="1 2" key="2">
    <citation type="submission" date="2020-07" db="EMBL/GenBank/DDBJ databases">
        <title>Genome assembly of wild tea tree DASZ reveals pedigree and selection history of tea varieties.</title>
        <authorList>
            <person name="Zhang W."/>
        </authorList>
    </citation>
    <scope>NUCLEOTIDE SEQUENCE [LARGE SCALE GENOMIC DNA]</scope>
    <source>
        <strain evidence="2">cv. G240</strain>
        <tissue evidence="1">Leaf</tissue>
    </source>
</reference>
<evidence type="ECO:0000313" key="1">
    <source>
        <dbReference type="EMBL" id="KAF5934241.1"/>
    </source>
</evidence>